<protein>
    <submittedName>
        <fullName evidence="2">Uncharacterized protein</fullName>
    </submittedName>
</protein>
<name>A0A642VEN2_9ASCO</name>
<feature type="region of interest" description="Disordered" evidence="1">
    <location>
        <begin position="82"/>
        <end position="101"/>
    </location>
</feature>
<dbReference type="Proteomes" id="UP000761534">
    <property type="component" value="Unassembled WGS sequence"/>
</dbReference>
<reference evidence="2" key="1">
    <citation type="journal article" date="2019" name="G3 (Bethesda)">
        <title>Genome Assemblies of Two Rare Opportunistic Yeast Pathogens: Diutina rugosa (syn. Candida rugosa) and Trichomonascus ciferrii (syn. Candida ciferrii).</title>
        <authorList>
            <person name="Mixao V."/>
            <person name="Saus E."/>
            <person name="Hansen A.P."/>
            <person name="Lass-Florl C."/>
            <person name="Gabaldon T."/>
        </authorList>
    </citation>
    <scope>NUCLEOTIDE SEQUENCE</scope>
    <source>
        <strain evidence="2">CBS 4856</strain>
    </source>
</reference>
<dbReference type="VEuPathDB" id="FungiDB:TRICI_000035"/>
<gene>
    <name evidence="2" type="ORF">TRICI_000035</name>
</gene>
<dbReference type="EMBL" id="SWFS01000007">
    <property type="protein sequence ID" value="KAA8917833.1"/>
    <property type="molecule type" value="Genomic_DNA"/>
</dbReference>
<organism evidence="2 3">
    <name type="scientific">Trichomonascus ciferrii</name>
    <dbReference type="NCBI Taxonomy" id="44093"/>
    <lineage>
        <taxon>Eukaryota</taxon>
        <taxon>Fungi</taxon>
        <taxon>Dikarya</taxon>
        <taxon>Ascomycota</taxon>
        <taxon>Saccharomycotina</taxon>
        <taxon>Dipodascomycetes</taxon>
        <taxon>Dipodascales</taxon>
        <taxon>Trichomonascaceae</taxon>
        <taxon>Trichomonascus</taxon>
        <taxon>Trichomonascus ciferrii complex</taxon>
    </lineage>
</organism>
<dbReference type="AlphaFoldDB" id="A0A642VEN2"/>
<keyword evidence="3" id="KW-1185">Reference proteome</keyword>
<evidence type="ECO:0000313" key="3">
    <source>
        <dbReference type="Proteomes" id="UP000761534"/>
    </source>
</evidence>
<evidence type="ECO:0000313" key="2">
    <source>
        <dbReference type="EMBL" id="KAA8917833.1"/>
    </source>
</evidence>
<proteinExistence type="predicted"/>
<accession>A0A642VEN2</accession>
<comment type="caution">
    <text evidence="2">The sequence shown here is derived from an EMBL/GenBank/DDBJ whole genome shotgun (WGS) entry which is preliminary data.</text>
</comment>
<sequence>MISPEPVLQQTDSHAEHHVVAVVELHQTQIPDVGHVDRETEQREEHEDVLALGSVQTTYADDGDIEAVQDGEARGEVVETLGEEEVAGVEDRRPDPRVHPD</sequence>
<feature type="compositionally biased region" description="Basic and acidic residues" evidence="1">
    <location>
        <begin position="89"/>
        <end position="101"/>
    </location>
</feature>
<evidence type="ECO:0000256" key="1">
    <source>
        <dbReference type="SAM" id="MobiDB-lite"/>
    </source>
</evidence>